<keyword evidence="4 7" id="KW-0067">ATP-binding</keyword>
<dbReference type="Pfam" id="PF00005">
    <property type="entry name" value="ABC_tran"/>
    <property type="match status" value="2"/>
</dbReference>
<dbReference type="GO" id="GO:0005524">
    <property type="term" value="F:ATP binding"/>
    <property type="evidence" value="ECO:0007669"/>
    <property type="project" value="UniProtKB-KW"/>
</dbReference>
<dbReference type="GO" id="GO:0015833">
    <property type="term" value="P:peptide transport"/>
    <property type="evidence" value="ECO:0007669"/>
    <property type="project" value="InterPro"/>
</dbReference>
<dbReference type="PANTHER" id="PTHR43776">
    <property type="entry name" value="TRANSPORT ATP-BINDING PROTEIN"/>
    <property type="match status" value="1"/>
</dbReference>
<evidence type="ECO:0000256" key="4">
    <source>
        <dbReference type="ARBA" id="ARBA00022840"/>
    </source>
</evidence>
<keyword evidence="2" id="KW-0813">Transport</keyword>
<sequence>MNAANGNRTESAGTPALEVADVSVTYRTKRRTVEAVRHVSFRADAGSVLAIVGESGSGKSTIVNALLGLLPQGTDVEGRFLLEGRDMTHADERDWLSVRGGLIGFVPQDPQSSLDPTMRIGDQIAEIVRLHRGREAGDVRAESLRLLAEVGIDDPGLRARQYPHELSGGLKQRVLIAQALAGDPRIIVADEPTSALDVTVQKVVLDLLASLVRRRGITLVMITHDLAVAADRADRILVMLHGEAIEQNDTATLLAHPSRDYTRRLLALVPKIDNGNGGDGAMADGASATDGNDGDDERTAVSWLDVTREYRAAVSERAPHGVLTAVDHVSLKAYRGRTLAIVGESGSGKSTLLSMALALNKPTSGAVRVLGDDLGALRGRALRQARRNFQLVQQNPFDSLDPSLTVRQSIEEPLRAFGYGTAARREVRVRELVDRVALPQTVLKARPGELSGGQSQRVAIARALAVEPQLVFLDEPVSALDVSVQDQILRLLAGLQRDLGLTYVFVSHNLAVVSEIADDVAVMCRGRLVEYGTVERVLRHPAEAYTRQLLDAIPGRG</sequence>
<dbReference type="Gene3D" id="3.40.50.300">
    <property type="entry name" value="P-loop containing nucleotide triphosphate hydrolases"/>
    <property type="match status" value="2"/>
</dbReference>
<dbReference type="Proteomes" id="UP000469763">
    <property type="component" value="Unassembled WGS sequence"/>
</dbReference>
<feature type="domain" description="ABC transporter" evidence="6">
    <location>
        <begin position="17"/>
        <end position="266"/>
    </location>
</feature>
<organism evidence="7 8">
    <name type="scientific">Bifidobacterium avesanii</name>
    <dbReference type="NCBI Taxonomy" id="1798157"/>
    <lineage>
        <taxon>Bacteria</taxon>
        <taxon>Bacillati</taxon>
        <taxon>Actinomycetota</taxon>
        <taxon>Actinomycetes</taxon>
        <taxon>Bifidobacteriales</taxon>
        <taxon>Bifidobacteriaceae</taxon>
        <taxon>Bifidobacterium</taxon>
    </lineage>
</organism>
<dbReference type="InterPro" id="IPR003593">
    <property type="entry name" value="AAA+_ATPase"/>
</dbReference>
<gene>
    <name evidence="7" type="ORF">GFD22_02730</name>
</gene>
<protein>
    <submittedName>
        <fullName evidence="7">Dipeptide ABC transporter ATP-binding protein</fullName>
    </submittedName>
</protein>
<reference evidence="7 8" key="1">
    <citation type="submission" date="2019-10" db="EMBL/GenBank/DDBJ databases">
        <title>Bifidobacterium from non-human primates.</title>
        <authorList>
            <person name="Modesto M."/>
        </authorList>
    </citation>
    <scope>NUCLEOTIDE SEQUENCE [LARGE SCALE GENOMIC DNA]</scope>
    <source>
        <strain evidence="7 8">TREC</strain>
    </source>
</reference>
<dbReference type="SUPFAM" id="SSF52540">
    <property type="entry name" value="P-loop containing nucleoside triphosphate hydrolases"/>
    <property type="match status" value="2"/>
</dbReference>
<evidence type="ECO:0000256" key="3">
    <source>
        <dbReference type="ARBA" id="ARBA00022741"/>
    </source>
</evidence>
<dbReference type="GO" id="GO:0055085">
    <property type="term" value="P:transmembrane transport"/>
    <property type="evidence" value="ECO:0007669"/>
    <property type="project" value="UniProtKB-ARBA"/>
</dbReference>
<dbReference type="GO" id="GO:0016887">
    <property type="term" value="F:ATP hydrolysis activity"/>
    <property type="evidence" value="ECO:0007669"/>
    <property type="project" value="InterPro"/>
</dbReference>
<dbReference type="InterPro" id="IPR003439">
    <property type="entry name" value="ABC_transporter-like_ATP-bd"/>
</dbReference>
<dbReference type="SMART" id="SM00382">
    <property type="entry name" value="AAA"/>
    <property type="match status" value="2"/>
</dbReference>
<dbReference type="InterPro" id="IPR027417">
    <property type="entry name" value="P-loop_NTPase"/>
</dbReference>
<dbReference type="PROSITE" id="PS00211">
    <property type="entry name" value="ABC_TRANSPORTER_1"/>
    <property type="match status" value="1"/>
</dbReference>
<feature type="compositionally biased region" description="Low complexity" evidence="5">
    <location>
        <begin position="281"/>
        <end position="291"/>
    </location>
</feature>
<dbReference type="OrthoDB" id="5357528at2"/>
<dbReference type="InterPro" id="IPR050319">
    <property type="entry name" value="ABC_transp_ATP-bind"/>
</dbReference>
<dbReference type="PROSITE" id="PS50893">
    <property type="entry name" value="ABC_TRANSPORTER_2"/>
    <property type="match status" value="2"/>
</dbReference>
<evidence type="ECO:0000313" key="7">
    <source>
        <dbReference type="EMBL" id="NEG77906.1"/>
    </source>
</evidence>
<dbReference type="Pfam" id="PF08352">
    <property type="entry name" value="oligo_HPY"/>
    <property type="match status" value="1"/>
</dbReference>
<dbReference type="PANTHER" id="PTHR43776:SF7">
    <property type="entry name" value="D,D-DIPEPTIDE TRANSPORT ATP-BINDING PROTEIN DDPF-RELATED"/>
    <property type="match status" value="1"/>
</dbReference>
<feature type="domain" description="ABC transporter" evidence="6">
    <location>
        <begin position="301"/>
        <end position="550"/>
    </location>
</feature>
<keyword evidence="3" id="KW-0547">Nucleotide-binding</keyword>
<evidence type="ECO:0000256" key="1">
    <source>
        <dbReference type="ARBA" id="ARBA00005417"/>
    </source>
</evidence>
<evidence type="ECO:0000259" key="6">
    <source>
        <dbReference type="PROSITE" id="PS50893"/>
    </source>
</evidence>
<evidence type="ECO:0000256" key="5">
    <source>
        <dbReference type="SAM" id="MobiDB-lite"/>
    </source>
</evidence>
<name>A0A7K3TG53_9BIFI</name>
<dbReference type="AlphaFoldDB" id="A0A7K3TG53"/>
<evidence type="ECO:0000256" key="2">
    <source>
        <dbReference type="ARBA" id="ARBA00022448"/>
    </source>
</evidence>
<accession>A0A7K3TG53</accession>
<dbReference type="CDD" id="cd03257">
    <property type="entry name" value="ABC_NikE_OppD_transporters"/>
    <property type="match status" value="2"/>
</dbReference>
<dbReference type="EMBL" id="WHZY01000003">
    <property type="protein sequence ID" value="NEG77906.1"/>
    <property type="molecule type" value="Genomic_DNA"/>
</dbReference>
<dbReference type="RefSeq" id="WP_152350465.1">
    <property type="nucleotide sequence ID" value="NZ_WBSN01000009.1"/>
</dbReference>
<comment type="similarity">
    <text evidence="1">Belongs to the ABC transporter superfamily.</text>
</comment>
<feature type="region of interest" description="Disordered" evidence="5">
    <location>
        <begin position="278"/>
        <end position="297"/>
    </location>
</feature>
<evidence type="ECO:0000313" key="8">
    <source>
        <dbReference type="Proteomes" id="UP000469763"/>
    </source>
</evidence>
<comment type="caution">
    <text evidence="7">The sequence shown here is derived from an EMBL/GenBank/DDBJ whole genome shotgun (WGS) entry which is preliminary data.</text>
</comment>
<dbReference type="NCBIfam" id="NF008453">
    <property type="entry name" value="PRK11308.1"/>
    <property type="match status" value="2"/>
</dbReference>
<keyword evidence="8" id="KW-1185">Reference proteome</keyword>
<dbReference type="InterPro" id="IPR013563">
    <property type="entry name" value="Oligopep_ABC_C"/>
</dbReference>
<proteinExistence type="inferred from homology"/>
<dbReference type="InterPro" id="IPR017871">
    <property type="entry name" value="ABC_transporter-like_CS"/>
</dbReference>